<organism evidence="2 3">
    <name type="scientific">Geodia barretti</name>
    <name type="common">Barrett's horny sponge</name>
    <dbReference type="NCBI Taxonomy" id="519541"/>
    <lineage>
        <taxon>Eukaryota</taxon>
        <taxon>Metazoa</taxon>
        <taxon>Porifera</taxon>
        <taxon>Demospongiae</taxon>
        <taxon>Heteroscleromorpha</taxon>
        <taxon>Tetractinellida</taxon>
        <taxon>Astrophorina</taxon>
        <taxon>Geodiidae</taxon>
        <taxon>Geodia</taxon>
    </lineage>
</organism>
<keyword evidence="1" id="KW-1133">Transmembrane helix</keyword>
<protein>
    <submittedName>
        <fullName evidence="2">Uncharacterized protein</fullName>
    </submittedName>
</protein>
<gene>
    <name evidence="2" type="ORF">GBAR_LOCUS17001</name>
</gene>
<dbReference type="Proteomes" id="UP001174909">
    <property type="component" value="Unassembled WGS sequence"/>
</dbReference>
<reference evidence="2" key="1">
    <citation type="submission" date="2023-03" db="EMBL/GenBank/DDBJ databases">
        <authorList>
            <person name="Steffen K."/>
            <person name="Cardenas P."/>
        </authorList>
    </citation>
    <scope>NUCLEOTIDE SEQUENCE</scope>
</reference>
<keyword evidence="3" id="KW-1185">Reference proteome</keyword>
<evidence type="ECO:0000313" key="2">
    <source>
        <dbReference type="EMBL" id="CAI8029959.1"/>
    </source>
</evidence>
<evidence type="ECO:0000313" key="3">
    <source>
        <dbReference type="Proteomes" id="UP001174909"/>
    </source>
</evidence>
<comment type="caution">
    <text evidence="2">The sequence shown here is derived from an EMBL/GenBank/DDBJ whole genome shotgun (WGS) entry which is preliminary data.</text>
</comment>
<name>A0AA35SIA7_GEOBA</name>
<feature type="transmembrane region" description="Helical" evidence="1">
    <location>
        <begin position="43"/>
        <end position="66"/>
    </location>
</feature>
<sequence>GLREIRCRYIDTARETECGKQVKVIGAVADTEREREKFESQSIMWVLLKLILAAVLISQLVAGTVINVDEQHGISNISCCPSSSESATSPCKTLTLALECVQNISLTTPVSLIVSEGNYTLTNDSRLTVIKERTGGFAITGNCSTAGPCV</sequence>
<feature type="non-terminal residue" evidence="2">
    <location>
        <position position="1"/>
    </location>
</feature>
<dbReference type="EMBL" id="CASHTH010002452">
    <property type="protein sequence ID" value="CAI8029959.1"/>
    <property type="molecule type" value="Genomic_DNA"/>
</dbReference>
<accession>A0AA35SIA7</accession>
<proteinExistence type="predicted"/>
<feature type="non-terminal residue" evidence="2">
    <location>
        <position position="150"/>
    </location>
</feature>
<evidence type="ECO:0000256" key="1">
    <source>
        <dbReference type="SAM" id="Phobius"/>
    </source>
</evidence>
<dbReference type="AlphaFoldDB" id="A0AA35SIA7"/>
<keyword evidence="1" id="KW-0812">Transmembrane</keyword>
<keyword evidence="1" id="KW-0472">Membrane</keyword>